<dbReference type="PROSITE" id="PS50096">
    <property type="entry name" value="IQ"/>
    <property type="match status" value="1"/>
</dbReference>
<dbReference type="CDD" id="cd10434">
    <property type="entry name" value="GIY-YIG_UvrC_Cho"/>
    <property type="match status" value="1"/>
</dbReference>
<dbReference type="FunFam" id="3.30.420.10:FF:000045">
    <property type="entry name" value="3'-5' exonuclease DinG"/>
    <property type="match status" value="1"/>
</dbReference>
<comment type="caution">
    <text evidence="3">The sequence shown here is derived from an EMBL/GenBank/DDBJ whole genome shotgun (WGS) entry which is preliminary data.</text>
</comment>
<evidence type="ECO:0000313" key="4">
    <source>
        <dbReference type="Proteomes" id="UP000317043"/>
    </source>
</evidence>
<evidence type="ECO:0000256" key="1">
    <source>
        <dbReference type="ARBA" id="ARBA00022839"/>
    </source>
</evidence>
<dbReference type="GO" id="GO:0003677">
    <property type="term" value="F:DNA binding"/>
    <property type="evidence" value="ECO:0007669"/>
    <property type="project" value="InterPro"/>
</dbReference>
<proteinExistence type="predicted"/>
<dbReference type="NCBIfam" id="NF005907">
    <property type="entry name" value="PRK07883.1-5"/>
    <property type="match status" value="1"/>
</dbReference>
<dbReference type="InterPro" id="IPR006054">
    <property type="entry name" value="DnaQ"/>
</dbReference>
<dbReference type="InterPro" id="IPR050066">
    <property type="entry name" value="UvrABC_protein_C"/>
</dbReference>
<dbReference type="GO" id="GO:0004527">
    <property type="term" value="F:exonuclease activity"/>
    <property type="evidence" value="ECO:0007669"/>
    <property type="project" value="UniProtKB-KW"/>
</dbReference>
<dbReference type="EMBL" id="VFOW01000001">
    <property type="protein sequence ID" value="TQL79170.1"/>
    <property type="molecule type" value="Genomic_DNA"/>
</dbReference>
<dbReference type="Proteomes" id="UP000317043">
    <property type="component" value="Unassembled WGS sequence"/>
</dbReference>
<dbReference type="InterPro" id="IPR012337">
    <property type="entry name" value="RNaseH-like_sf"/>
</dbReference>
<dbReference type="GO" id="GO:0006260">
    <property type="term" value="P:DNA replication"/>
    <property type="evidence" value="ECO:0007669"/>
    <property type="project" value="InterPro"/>
</dbReference>
<organism evidence="3 4">
    <name type="scientific">Stackebrandtia endophytica</name>
    <dbReference type="NCBI Taxonomy" id="1496996"/>
    <lineage>
        <taxon>Bacteria</taxon>
        <taxon>Bacillati</taxon>
        <taxon>Actinomycetota</taxon>
        <taxon>Actinomycetes</taxon>
        <taxon>Glycomycetales</taxon>
        <taxon>Glycomycetaceae</taxon>
        <taxon>Stackebrandtia</taxon>
    </lineage>
</organism>
<dbReference type="GO" id="GO:0006289">
    <property type="term" value="P:nucleotide-excision repair"/>
    <property type="evidence" value="ECO:0007669"/>
    <property type="project" value="InterPro"/>
</dbReference>
<dbReference type="PROSITE" id="PS50164">
    <property type="entry name" value="GIY_YIG"/>
    <property type="match status" value="1"/>
</dbReference>
<evidence type="ECO:0000313" key="3">
    <source>
        <dbReference type="EMBL" id="TQL79170.1"/>
    </source>
</evidence>
<dbReference type="Pfam" id="PF01541">
    <property type="entry name" value="GIY-YIG"/>
    <property type="match status" value="1"/>
</dbReference>
<accession>A0A543B327</accession>
<dbReference type="CDD" id="cd06127">
    <property type="entry name" value="DEDDh"/>
    <property type="match status" value="1"/>
</dbReference>
<dbReference type="SUPFAM" id="SSF53098">
    <property type="entry name" value="Ribonuclease H-like"/>
    <property type="match status" value="1"/>
</dbReference>
<dbReference type="SMART" id="SM00479">
    <property type="entry name" value="EXOIII"/>
    <property type="match status" value="1"/>
</dbReference>
<dbReference type="PANTHER" id="PTHR30562:SF1">
    <property type="entry name" value="UVRABC SYSTEM PROTEIN C"/>
    <property type="match status" value="1"/>
</dbReference>
<dbReference type="InterPro" id="IPR035901">
    <property type="entry name" value="GIY-YIG_endonuc_sf"/>
</dbReference>
<dbReference type="InterPro" id="IPR013520">
    <property type="entry name" value="Ribonucl_H"/>
</dbReference>
<dbReference type="InterPro" id="IPR000305">
    <property type="entry name" value="GIY-YIG_endonuc"/>
</dbReference>
<sequence length="577" mass="62802">MSSTPVGRYVQPSFDDLGTPLSQVTFMVVDLETTGVASDSSAITEIGAVKVRGGEVLGEFATLVNPGESIDRRISALTGITDDMVADAPKIDAVLPSFLEFAAGTVWVAHNAPFDVGFLRAATNGAGLPWPRPQVVDTVVLARRLVDRSEVPNKRLGTLARYFGARTSPTHRALDDARATVDVLHALLERLGAHFVLTDTDLADFQRAIPAAEQRRKKHLAHGLPHCPGVYVFRDAQDKPLYIGTSVDVATRVRSYFSGGESRRKIRDMLRLAERVEAVECAHRLEAQIRELRMIATAKPPFNAKSKYPERLAWLRLTNEAYPRLSLVRRAPEPGSTWLGPFTSSRMASEAMEAVHDALHIRQCKTKLSTSKPGSACALAELGCPAPCQLRISVDDYGQITGRFASTVTGDPDTVVEPLLNRIDELSGQERFEEAAGVRGRLSAFLRATMRTQRSQSLIRIPQLVAAGRASGGGWEIAVIRHGQLAAAATSPSKVNPMPTIESLMESAATIPEDAATLAGHRIAETELLLSWLENPTVRLVHSEHGWSTPRRAAASYRELLGKLDAAMPYSGGDRFR</sequence>
<dbReference type="Pfam" id="PF00929">
    <property type="entry name" value="RNase_T"/>
    <property type="match status" value="1"/>
</dbReference>
<dbReference type="RefSeq" id="WP_142044267.1">
    <property type="nucleotide sequence ID" value="NZ_JBHTGS010000002.1"/>
</dbReference>
<protein>
    <submittedName>
        <fullName evidence="3">DNA polymerase-3 subunit epsilon</fullName>
    </submittedName>
</protein>
<dbReference type="SUPFAM" id="SSF82771">
    <property type="entry name" value="GIY-YIG endonuclease"/>
    <property type="match status" value="1"/>
</dbReference>
<name>A0A543B327_9ACTN</name>
<dbReference type="InParanoid" id="A0A543B327"/>
<gene>
    <name evidence="3" type="ORF">FB566_4771</name>
</gene>
<dbReference type="Gene3D" id="3.30.420.10">
    <property type="entry name" value="Ribonuclease H-like superfamily/Ribonuclease H"/>
    <property type="match status" value="1"/>
</dbReference>
<dbReference type="InterPro" id="IPR036397">
    <property type="entry name" value="RNaseH_sf"/>
</dbReference>
<feature type="domain" description="GIY-YIG" evidence="2">
    <location>
        <begin position="226"/>
        <end position="304"/>
    </location>
</feature>
<dbReference type="NCBIfam" id="NF005905">
    <property type="entry name" value="PRK07883.1-3"/>
    <property type="match status" value="1"/>
</dbReference>
<dbReference type="InterPro" id="IPR047296">
    <property type="entry name" value="GIY-YIG_UvrC_Cho"/>
</dbReference>
<dbReference type="Gene3D" id="3.40.1440.10">
    <property type="entry name" value="GIY-YIG endonuclease"/>
    <property type="match status" value="1"/>
</dbReference>
<dbReference type="OrthoDB" id="9803913at2"/>
<reference evidence="3 4" key="1">
    <citation type="submission" date="2019-06" db="EMBL/GenBank/DDBJ databases">
        <title>Sequencing the genomes of 1000 actinobacteria strains.</title>
        <authorList>
            <person name="Klenk H.-P."/>
        </authorList>
    </citation>
    <scope>NUCLEOTIDE SEQUENCE [LARGE SCALE GENOMIC DNA]</scope>
    <source>
        <strain evidence="3 4">DSM 45928</strain>
    </source>
</reference>
<keyword evidence="1" id="KW-0378">Hydrolase</keyword>
<dbReference type="GO" id="GO:0009380">
    <property type="term" value="C:excinuclease repair complex"/>
    <property type="evidence" value="ECO:0007669"/>
    <property type="project" value="TreeGrafter"/>
</dbReference>
<evidence type="ECO:0000259" key="2">
    <source>
        <dbReference type="PROSITE" id="PS50164"/>
    </source>
</evidence>
<dbReference type="NCBIfam" id="TIGR00573">
    <property type="entry name" value="dnaq"/>
    <property type="match status" value="1"/>
</dbReference>
<keyword evidence="1" id="KW-0269">Exonuclease</keyword>
<keyword evidence="4" id="KW-1185">Reference proteome</keyword>
<dbReference type="AlphaFoldDB" id="A0A543B327"/>
<dbReference type="GO" id="GO:0003887">
    <property type="term" value="F:DNA-directed DNA polymerase activity"/>
    <property type="evidence" value="ECO:0007669"/>
    <property type="project" value="InterPro"/>
</dbReference>
<dbReference type="PANTHER" id="PTHR30562">
    <property type="entry name" value="UVRC/OXIDOREDUCTASE"/>
    <property type="match status" value="1"/>
</dbReference>
<dbReference type="SMART" id="SM00465">
    <property type="entry name" value="GIYc"/>
    <property type="match status" value="1"/>
</dbReference>
<keyword evidence="1" id="KW-0540">Nuclease</keyword>